<keyword evidence="3" id="KW-0547">Nucleotide-binding</keyword>
<dbReference type="SUPFAM" id="SSF53613">
    <property type="entry name" value="Ribokinase-like"/>
    <property type="match status" value="1"/>
</dbReference>
<dbReference type="PROSITE" id="PS00584">
    <property type="entry name" value="PFKB_KINASES_2"/>
    <property type="match status" value="1"/>
</dbReference>
<proteinExistence type="inferred from homology"/>
<dbReference type="RefSeq" id="WP_104372546.1">
    <property type="nucleotide sequence ID" value="NZ_BFAV01000130.1"/>
</dbReference>
<protein>
    <submittedName>
        <fullName evidence="7">Fructokinase</fullName>
    </submittedName>
</protein>
<sequence>MHWVATVGEILAEVMRTGLNVALSEPGLFAGPYPSGAPAIFADALGKLGVPSAIIGCVGDDDFGKCNIDRLSADGVDISQIRILEDKITGIAFVTYYDDGSRRFLYHIKDSAAGRIKVEDLDKEFLKTVKVLHVNGSSLAINENVRKACYEAAGLVKENGGIVSFDPNLRPEILPLEEIQNYCRPILKKCDYVLPSGGEAQLITGEGAPEDAVKSLLATGIKAVVVKKGEEGSVMYTPSATHVGKSFQVKAVDPTGAGDCFSAGFVYGLLQGWPRERILTFANAMGALATTKPGPMEGSRTLSQINEFMEISNN</sequence>
<dbReference type="PANTHER" id="PTHR43085:SF1">
    <property type="entry name" value="PSEUDOURIDINE KINASE-RELATED"/>
    <property type="match status" value="1"/>
</dbReference>
<dbReference type="Pfam" id="PF00294">
    <property type="entry name" value="PfkB"/>
    <property type="match status" value="1"/>
</dbReference>
<evidence type="ECO:0000313" key="7">
    <source>
        <dbReference type="EMBL" id="GBF34267.1"/>
    </source>
</evidence>
<reference evidence="8" key="1">
    <citation type="submission" date="2018-02" db="EMBL/GenBank/DDBJ databases">
        <title>Genome sequence of Desulfocucumis palustris strain NAW-5.</title>
        <authorList>
            <person name="Watanabe M."/>
            <person name="Kojima H."/>
            <person name="Fukui M."/>
        </authorList>
    </citation>
    <scope>NUCLEOTIDE SEQUENCE [LARGE SCALE GENOMIC DNA]</scope>
    <source>
        <strain evidence="8">NAW-5</strain>
    </source>
</reference>
<keyword evidence="4 7" id="KW-0418">Kinase</keyword>
<evidence type="ECO:0000256" key="4">
    <source>
        <dbReference type="ARBA" id="ARBA00022777"/>
    </source>
</evidence>
<dbReference type="InterPro" id="IPR002173">
    <property type="entry name" value="Carboh/pur_kinase_PfkB_CS"/>
</dbReference>
<dbReference type="GO" id="GO:0016301">
    <property type="term" value="F:kinase activity"/>
    <property type="evidence" value="ECO:0007669"/>
    <property type="project" value="UniProtKB-KW"/>
</dbReference>
<name>A0A2L2XD41_9FIRM</name>
<evidence type="ECO:0000256" key="2">
    <source>
        <dbReference type="ARBA" id="ARBA00022679"/>
    </source>
</evidence>
<gene>
    <name evidence="7" type="ORF">DCCM_3379</name>
</gene>
<evidence type="ECO:0000259" key="6">
    <source>
        <dbReference type="Pfam" id="PF00294"/>
    </source>
</evidence>
<feature type="domain" description="Carbohydrate kinase PfkB" evidence="6">
    <location>
        <begin position="33"/>
        <end position="299"/>
    </location>
</feature>
<organism evidence="7 8">
    <name type="scientific">Desulfocucumis palustris</name>
    <dbReference type="NCBI Taxonomy" id="1898651"/>
    <lineage>
        <taxon>Bacteria</taxon>
        <taxon>Bacillati</taxon>
        <taxon>Bacillota</taxon>
        <taxon>Clostridia</taxon>
        <taxon>Eubacteriales</taxon>
        <taxon>Desulfocucumaceae</taxon>
        <taxon>Desulfocucumis</taxon>
    </lineage>
</organism>
<comment type="caution">
    <text evidence="7">The sequence shown here is derived from an EMBL/GenBank/DDBJ whole genome shotgun (WGS) entry which is preliminary data.</text>
</comment>
<dbReference type="PANTHER" id="PTHR43085">
    <property type="entry name" value="HEXOKINASE FAMILY MEMBER"/>
    <property type="match status" value="1"/>
</dbReference>
<evidence type="ECO:0000256" key="1">
    <source>
        <dbReference type="ARBA" id="ARBA00010688"/>
    </source>
</evidence>
<dbReference type="OrthoDB" id="9775849at2"/>
<dbReference type="EMBL" id="BFAV01000130">
    <property type="protein sequence ID" value="GBF34267.1"/>
    <property type="molecule type" value="Genomic_DNA"/>
</dbReference>
<keyword evidence="2" id="KW-0808">Transferase</keyword>
<dbReference type="InterPro" id="IPR050306">
    <property type="entry name" value="PfkB_Carbo_kinase"/>
</dbReference>
<dbReference type="GO" id="GO:0005524">
    <property type="term" value="F:ATP binding"/>
    <property type="evidence" value="ECO:0007669"/>
    <property type="project" value="UniProtKB-KW"/>
</dbReference>
<keyword evidence="5" id="KW-0067">ATP-binding</keyword>
<dbReference type="Proteomes" id="UP000239549">
    <property type="component" value="Unassembled WGS sequence"/>
</dbReference>
<dbReference type="InterPro" id="IPR029056">
    <property type="entry name" value="Ribokinase-like"/>
</dbReference>
<evidence type="ECO:0000313" key="8">
    <source>
        <dbReference type="Proteomes" id="UP000239549"/>
    </source>
</evidence>
<dbReference type="Gene3D" id="3.40.1190.20">
    <property type="match status" value="1"/>
</dbReference>
<dbReference type="AlphaFoldDB" id="A0A2L2XD41"/>
<dbReference type="CDD" id="cd01166">
    <property type="entry name" value="KdgK"/>
    <property type="match status" value="1"/>
</dbReference>
<evidence type="ECO:0000256" key="5">
    <source>
        <dbReference type="ARBA" id="ARBA00022840"/>
    </source>
</evidence>
<comment type="similarity">
    <text evidence="1">Belongs to the carbohydrate kinase PfkB family.</text>
</comment>
<keyword evidence="8" id="KW-1185">Reference proteome</keyword>
<dbReference type="InterPro" id="IPR011611">
    <property type="entry name" value="PfkB_dom"/>
</dbReference>
<evidence type="ECO:0000256" key="3">
    <source>
        <dbReference type="ARBA" id="ARBA00022741"/>
    </source>
</evidence>
<accession>A0A2L2XD41</accession>